<dbReference type="Proteomes" id="UP000537729">
    <property type="component" value="Unassembled WGS sequence"/>
</dbReference>
<dbReference type="AlphaFoldDB" id="A0A7Y1ADN7"/>
<feature type="signal peptide" evidence="1">
    <location>
        <begin position="1"/>
        <end position="23"/>
    </location>
</feature>
<proteinExistence type="predicted"/>
<comment type="caution">
    <text evidence="2">The sequence shown here is derived from an EMBL/GenBank/DDBJ whole genome shotgun (WGS) entry which is preliminary data.</text>
</comment>
<dbReference type="EMBL" id="JAAQWG010000143">
    <property type="protein sequence ID" value="NMY13847.1"/>
    <property type="molecule type" value="Genomic_DNA"/>
</dbReference>
<dbReference type="RefSeq" id="WP_169886780.1">
    <property type="nucleotide sequence ID" value="NZ_JAAQWG010000143.1"/>
</dbReference>
<evidence type="ECO:0000256" key="1">
    <source>
        <dbReference type="SAM" id="SignalP"/>
    </source>
</evidence>
<organism evidence="2 3">
    <name type="scientific">Pseudomonas veronii</name>
    <dbReference type="NCBI Taxonomy" id="76761"/>
    <lineage>
        <taxon>Bacteria</taxon>
        <taxon>Pseudomonadati</taxon>
        <taxon>Pseudomonadota</taxon>
        <taxon>Gammaproteobacteria</taxon>
        <taxon>Pseudomonadales</taxon>
        <taxon>Pseudomonadaceae</taxon>
        <taxon>Pseudomonas</taxon>
    </lineage>
</organism>
<evidence type="ECO:0000313" key="2">
    <source>
        <dbReference type="EMBL" id="NMY13847.1"/>
    </source>
</evidence>
<reference evidence="2 3" key="1">
    <citation type="journal article" date="2020" name="Front. Microbiol.">
        <title>Genetic Organization of the aprX-lipA2 Operon Affects the Proteolytic Potential of Pseudomonas Species in Milk.</title>
        <authorList>
            <person name="Maier C."/>
            <person name="Huptas C."/>
            <person name="von Neubeck M."/>
            <person name="Scherer S."/>
            <person name="Wenning M."/>
            <person name="Lucking G."/>
        </authorList>
    </citation>
    <scope>NUCLEOTIDE SEQUENCE [LARGE SCALE GENOMIC DNA]</scope>
    <source>
        <strain evidence="2 3">DSM 16272</strain>
    </source>
</reference>
<evidence type="ECO:0000313" key="3">
    <source>
        <dbReference type="Proteomes" id="UP000537729"/>
    </source>
</evidence>
<keyword evidence="1" id="KW-0732">Signal</keyword>
<sequence>MKKLLASKLFVLSSVAFVFTAFADQPKESIEANSAYDRKGTSISVQGIGNKVIEQASKSKYLVFNRNNIEYAYSIRKLGSGDVKYVGKQSDIDGLVFLEVIGYKDGKELNNQLTVYRPSKFKNAIYLEKFDRNEKRPYQFNLSVDSAGNVMIVNELNDVTYLTPSDKLKPPVSILEKGKKFVW</sequence>
<accession>A0A7Y1ADN7</accession>
<name>A0A7Y1ADN7_PSEVE</name>
<feature type="chain" id="PRO_5031451664" evidence="1">
    <location>
        <begin position="24"/>
        <end position="183"/>
    </location>
</feature>
<protein>
    <submittedName>
        <fullName evidence="2">Uncharacterized protein</fullName>
    </submittedName>
</protein>
<gene>
    <name evidence="2" type="ORF">HBO38_36755</name>
</gene>